<sequence>MTKNEFMNIMVRADACYGAIKWLAERFSETPGDQVDLRSLAESCPQAHWLNWIAEKAFSRTVSSGKSWDSSYMFAADYRSKTRFSEKFDRAFWLASIPLEEAIERIKTAPTRYHSIGYAS</sequence>
<gene>
    <name evidence="1" type="ORF">LCGC14_0479430</name>
</gene>
<dbReference type="AlphaFoldDB" id="A0A0F9SSV2"/>
<protein>
    <submittedName>
        <fullName evidence="1">Uncharacterized protein</fullName>
    </submittedName>
</protein>
<proteinExistence type="predicted"/>
<reference evidence="1" key="1">
    <citation type="journal article" date="2015" name="Nature">
        <title>Complex archaea that bridge the gap between prokaryotes and eukaryotes.</title>
        <authorList>
            <person name="Spang A."/>
            <person name="Saw J.H."/>
            <person name="Jorgensen S.L."/>
            <person name="Zaremba-Niedzwiedzka K."/>
            <person name="Martijn J."/>
            <person name="Lind A.E."/>
            <person name="van Eijk R."/>
            <person name="Schleper C."/>
            <person name="Guy L."/>
            <person name="Ettema T.J."/>
        </authorList>
    </citation>
    <scope>NUCLEOTIDE SEQUENCE</scope>
</reference>
<name>A0A0F9SSV2_9ZZZZ</name>
<dbReference type="EMBL" id="LAZR01000519">
    <property type="protein sequence ID" value="KKN65627.1"/>
    <property type="molecule type" value="Genomic_DNA"/>
</dbReference>
<organism evidence="1">
    <name type="scientific">marine sediment metagenome</name>
    <dbReference type="NCBI Taxonomy" id="412755"/>
    <lineage>
        <taxon>unclassified sequences</taxon>
        <taxon>metagenomes</taxon>
        <taxon>ecological metagenomes</taxon>
    </lineage>
</organism>
<accession>A0A0F9SSV2</accession>
<evidence type="ECO:0000313" key="1">
    <source>
        <dbReference type="EMBL" id="KKN65627.1"/>
    </source>
</evidence>
<comment type="caution">
    <text evidence="1">The sequence shown here is derived from an EMBL/GenBank/DDBJ whole genome shotgun (WGS) entry which is preliminary data.</text>
</comment>